<keyword evidence="3" id="KW-1185">Reference proteome</keyword>
<dbReference type="Proteomes" id="UP001159363">
    <property type="component" value="Chromosome 12"/>
</dbReference>
<evidence type="ECO:0000259" key="1">
    <source>
        <dbReference type="Pfam" id="PF05699"/>
    </source>
</evidence>
<proteinExistence type="predicted"/>
<dbReference type="PANTHER" id="PTHR46289:SF14">
    <property type="entry name" value="DUF4371 DOMAIN-CONTAINING PROTEIN"/>
    <property type="match status" value="1"/>
</dbReference>
<accession>A0ABQ9GD66</accession>
<protein>
    <recommendedName>
        <fullName evidence="1">HAT C-terminal dimerisation domain-containing protein</fullName>
    </recommendedName>
</protein>
<comment type="caution">
    <text evidence="2">The sequence shown here is derived from an EMBL/GenBank/DDBJ whole genome shotgun (WGS) entry which is preliminary data.</text>
</comment>
<name>A0ABQ9GD66_9NEOP</name>
<sequence length="131" mass="15428">MCNYYKEDLKDTYVDAFKGEWDIRKQKWNGLEEKPTCVTESFAKWDRHLFPNVHILLKILAVLPFSTASVERSFTKMKLIKSYLRSTISENRLNGPALMFIHRGLTRQISNHDLLDHFTQSGITRRLKLIL</sequence>
<dbReference type="InterPro" id="IPR052958">
    <property type="entry name" value="IFN-induced_PKR_regulator"/>
</dbReference>
<dbReference type="PANTHER" id="PTHR46289">
    <property type="entry name" value="52 KDA REPRESSOR OF THE INHIBITOR OF THE PROTEIN KINASE-LIKE PROTEIN-RELATED"/>
    <property type="match status" value="1"/>
</dbReference>
<evidence type="ECO:0000313" key="2">
    <source>
        <dbReference type="EMBL" id="KAJ8870355.1"/>
    </source>
</evidence>
<dbReference type="EMBL" id="JARBHB010000013">
    <property type="protein sequence ID" value="KAJ8870355.1"/>
    <property type="molecule type" value="Genomic_DNA"/>
</dbReference>
<feature type="domain" description="HAT C-terminal dimerisation" evidence="1">
    <location>
        <begin position="45"/>
        <end position="103"/>
    </location>
</feature>
<evidence type="ECO:0000313" key="3">
    <source>
        <dbReference type="Proteomes" id="UP001159363"/>
    </source>
</evidence>
<reference evidence="2 3" key="1">
    <citation type="submission" date="2023-02" db="EMBL/GenBank/DDBJ databases">
        <title>LHISI_Scaffold_Assembly.</title>
        <authorList>
            <person name="Stuart O.P."/>
            <person name="Cleave R."/>
            <person name="Magrath M.J.L."/>
            <person name="Mikheyev A.S."/>
        </authorList>
    </citation>
    <scope>NUCLEOTIDE SEQUENCE [LARGE SCALE GENOMIC DNA]</scope>
    <source>
        <strain evidence="2">Daus_M_001</strain>
        <tissue evidence="2">Leg muscle</tissue>
    </source>
</reference>
<dbReference type="Pfam" id="PF05699">
    <property type="entry name" value="Dimer_Tnp_hAT"/>
    <property type="match status" value="1"/>
</dbReference>
<gene>
    <name evidence="2" type="ORF">PR048_029376</name>
</gene>
<organism evidence="2 3">
    <name type="scientific">Dryococelus australis</name>
    <dbReference type="NCBI Taxonomy" id="614101"/>
    <lineage>
        <taxon>Eukaryota</taxon>
        <taxon>Metazoa</taxon>
        <taxon>Ecdysozoa</taxon>
        <taxon>Arthropoda</taxon>
        <taxon>Hexapoda</taxon>
        <taxon>Insecta</taxon>
        <taxon>Pterygota</taxon>
        <taxon>Neoptera</taxon>
        <taxon>Polyneoptera</taxon>
        <taxon>Phasmatodea</taxon>
        <taxon>Verophasmatodea</taxon>
        <taxon>Anareolatae</taxon>
        <taxon>Phasmatidae</taxon>
        <taxon>Eurycanthinae</taxon>
        <taxon>Dryococelus</taxon>
    </lineage>
</organism>
<dbReference type="InterPro" id="IPR008906">
    <property type="entry name" value="HATC_C_dom"/>
</dbReference>